<dbReference type="PANTHER" id="PTHR34835">
    <property type="entry name" value="OS07G0283600 PROTEIN-RELATED"/>
    <property type="match status" value="1"/>
</dbReference>
<dbReference type="RefSeq" id="XP_021836487.2">
    <property type="nucleotide sequence ID" value="XM_021980795.2"/>
</dbReference>
<dbReference type="Proteomes" id="UP000813463">
    <property type="component" value="Chromosome 4"/>
</dbReference>
<organism evidence="2 3">
    <name type="scientific">Spinacia oleracea</name>
    <name type="common">Spinach</name>
    <dbReference type="NCBI Taxonomy" id="3562"/>
    <lineage>
        <taxon>Eukaryota</taxon>
        <taxon>Viridiplantae</taxon>
        <taxon>Streptophyta</taxon>
        <taxon>Embryophyta</taxon>
        <taxon>Tracheophyta</taxon>
        <taxon>Spermatophyta</taxon>
        <taxon>Magnoliopsida</taxon>
        <taxon>eudicotyledons</taxon>
        <taxon>Gunneridae</taxon>
        <taxon>Pentapetalae</taxon>
        <taxon>Caryophyllales</taxon>
        <taxon>Chenopodiaceae</taxon>
        <taxon>Chenopodioideae</taxon>
        <taxon>Anserineae</taxon>
        <taxon>Spinacia</taxon>
    </lineage>
</organism>
<dbReference type="KEGG" id="soe:110776245"/>
<dbReference type="Gene3D" id="3.40.395.10">
    <property type="entry name" value="Adenoviral Proteinase, Chain A"/>
    <property type="match status" value="1"/>
</dbReference>
<evidence type="ECO:0000256" key="1">
    <source>
        <dbReference type="SAM" id="MobiDB-lite"/>
    </source>
</evidence>
<reference evidence="3" key="2">
    <citation type="submission" date="2025-08" db="UniProtKB">
        <authorList>
            <consortium name="RefSeq"/>
        </authorList>
    </citation>
    <scope>IDENTIFICATION</scope>
    <source>
        <tissue evidence="3">Leaf</tissue>
    </source>
</reference>
<evidence type="ECO:0000313" key="2">
    <source>
        <dbReference type="Proteomes" id="UP000813463"/>
    </source>
</evidence>
<dbReference type="PANTHER" id="PTHR34835:SF34">
    <property type="entry name" value="OS08G0555500 PROTEIN"/>
    <property type="match status" value="1"/>
</dbReference>
<dbReference type="AlphaFoldDB" id="A0A9R0HT18"/>
<reference evidence="2" key="1">
    <citation type="journal article" date="2021" name="Nat. Commun.">
        <title>Genomic analyses provide insights into spinach domestication and the genetic basis of agronomic traits.</title>
        <authorList>
            <person name="Cai X."/>
            <person name="Sun X."/>
            <person name="Xu C."/>
            <person name="Sun H."/>
            <person name="Wang X."/>
            <person name="Ge C."/>
            <person name="Zhang Z."/>
            <person name="Wang Q."/>
            <person name="Fei Z."/>
            <person name="Jiao C."/>
            <person name="Wang Q."/>
        </authorList>
    </citation>
    <scope>NUCLEOTIDE SEQUENCE [LARGE SCALE GENOMIC DNA]</scope>
    <source>
        <strain evidence="2">cv. Varoflay</strain>
    </source>
</reference>
<gene>
    <name evidence="3" type="primary">LOC110776245</name>
</gene>
<accession>A0A9R0HT18</accession>
<feature type="region of interest" description="Disordered" evidence="1">
    <location>
        <begin position="1"/>
        <end position="72"/>
    </location>
</feature>
<keyword evidence="2" id="KW-1185">Reference proteome</keyword>
<dbReference type="GeneID" id="110776245"/>
<evidence type="ECO:0000313" key="3">
    <source>
        <dbReference type="RefSeq" id="XP_021836487.2"/>
    </source>
</evidence>
<sequence>MGKRNAPLPKEKKTEEDVVKGKGVSTRAGARTRTTACGLKAVEGSSSGKKRKVYDAETSGEEEPRTESNDDEDVVSIHNLTTTIRPMLSVGAQVKKSETVVSTRLRKGMHENDRIEVFSKLVSLLDDSRRDLVRKMGFGALLTVKLRNLSPEFAYWLVTRVDGANGVFYGGGDMEFSLDPIQFNCVLGLPMGTQPVPSLNGNLDTRNRNIADHIVKMYGDSGGVSVQKAWEFAVGMRDGQGKAVATIVPIVTREEEFEFRIAFMIVILELVLCPSTDGFTLAGRLLPAASVAPESNSYDWCTFCLEWLKIWCKMFAHQFDQHGVVSGLGGCSLFLTVFYLDHLNVVPRQWCVMPRVAVWSQSDVDALIEADKKAGGDYGRTQSVDVAYGERHHPRLPRDMRGSYIAKEVLNVLTSRFERIEEQMHNQGEVLRSMKLDLSRIVGVREQDSGLKDTQSGGTSGGSVGGVAVCPALGGTQTMRPTTIPTATAQQFGVPSPVGFAPAFGSARGFGTRGFEFPPPSTSVSPVLVSDPITPGPSSAVTSDVLGFMAPSSSDCSVPTKSMTTLQTEVQSPAQKPVITTEILKGVSPLRSSRKSRTDMEKELVAFIKECQGNSKDEGPELIEFDGLCLSKYQMYRMVAMDEYAGIEYVKVASKMYTSRWKAELGAGRGRSVMLEPGFGVKVQTNEPPQSLVAPFGAPFENLVIREMFVVVVPVLHMYFTLPPHTRWYCVALSMKDKRIWVLDPTSDEPLSEHGRLFSHMFKYLDTLFYSKDESWVKDGLSGWGVDLVSVPPSDDMSSCVVMLAWIKDIVQRNKISPTFQPGAIEDARVSLAVDDILCELNVRRPEVYDLISGRQVRV</sequence>
<feature type="compositionally biased region" description="Low complexity" evidence="1">
    <location>
        <begin position="26"/>
        <end position="36"/>
    </location>
</feature>
<feature type="compositionally biased region" description="Basic and acidic residues" evidence="1">
    <location>
        <begin position="9"/>
        <end position="20"/>
    </location>
</feature>
<proteinExistence type="predicted"/>
<name>A0A9R0HT18_SPIOL</name>
<protein>
    <submittedName>
        <fullName evidence="3">Uncharacterized protein isoform X1</fullName>
    </submittedName>
</protein>